<name>A0ABS4V714_9ACTN</name>
<keyword evidence="3" id="KW-1185">Reference proteome</keyword>
<evidence type="ECO:0008006" key="4">
    <source>
        <dbReference type="Google" id="ProtNLM"/>
    </source>
</evidence>
<reference evidence="2 3" key="1">
    <citation type="submission" date="2021-03" db="EMBL/GenBank/DDBJ databases">
        <title>Sequencing the genomes of 1000 actinobacteria strains.</title>
        <authorList>
            <person name="Klenk H.-P."/>
        </authorList>
    </citation>
    <scope>NUCLEOTIDE SEQUENCE [LARGE SCALE GENOMIC DNA]</scope>
    <source>
        <strain evidence="2 3">DSM 40843</strain>
    </source>
</reference>
<feature type="region of interest" description="Disordered" evidence="1">
    <location>
        <begin position="121"/>
        <end position="153"/>
    </location>
</feature>
<evidence type="ECO:0000256" key="1">
    <source>
        <dbReference type="SAM" id="MobiDB-lite"/>
    </source>
</evidence>
<proteinExistence type="predicted"/>
<organism evidence="2 3">
    <name type="scientific">Streptomyces clavifer</name>
    <dbReference type="NCBI Taxonomy" id="68188"/>
    <lineage>
        <taxon>Bacteria</taxon>
        <taxon>Bacillati</taxon>
        <taxon>Actinomycetota</taxon>
        <taxon>Actinomycetes</taxon>
        <taxon>Kitasatosporales</taxon>
        <taxon>Streptomycetaceae</taxon>
        <taxon>Streptomyces</taxon>
    </lineage>
</organism>
<dbReference type="Proteomes" id="UP001519311">
    <property type="component" value="Unassembled WGS sequence"/>
</dbReference>
<evidence type="ECO:0000313" key="2">
    <source>
        <dbReference type="EMBL" id="MBP2359699.1"/>
    </source>
</evidence>
<accession>A0ABS4V714</accession>
<evidence type="ECO:0000313" key="3">
    <source>
        <dbReference type="Proteomes" id="UP001519311"/>
    </source>
</evidence>
<gene>
    <name evidence="2" type="ORF">JOF59_002099</name>
</gene>
<comment type="caution">
    <text evidence="2">The sequence shown here is derived from an EMBL/GenBank/DDBJ whole genome shotgun (WGS) entry which is preliminary data.</text>
</comment>
<dbReference type="EMBL" id="JAGINS010000001">
    <property type="protein sequence ID" value="MBP2359699.1"/>
    <property type="molecule type" value="Genomic_DNA"/>
</dbReference>
<protein>
    <recommendedName>
        <fullName evidence="4">HEAT repeat domain-containing protein</fullName>
    </recommendedName>
</protein>
<sequence>MLSRIAWGDSESAEDALSDLGRWIGAMTVFDSTVATVPFLWELAAVRTVKDRVGVLGLLRTILSHGHAHHPEWTRDAHRAVLAGRATAERLTGDGDPSVRRSAQELLASLDTHVCGSCPPARGLPAGPDRTGKAGRVPLTPGAPVATDAVQPL</sequence>